<dbReference type="OrthoDB" id="3257768at2759"/>
<reference evidence="1 2" key="1">
    <citation type="journal article" date="2019" name="Nat. Ecol. Evol.">
        <title>Megaphylogeny resolves global patterns of mushroom evolution.</title>
        <authorList>
            <person name="Varga T."/>
            <person name="Krizsan K."/>
            <person name="Foldi C."/>
            <person name="Dima B."/>
            <person name="Sanchez-Garcia M."/>
            <person name="Sanchez-Ramirez S."/>
            <person name="Szollosi G.J."/>
            <person name="Szarkandi J.G."/>
            <person name="Papp V."/>
            <person name="Albert L."/>
            <person name="Andreopoulos W."/>
            <person name="Angelini C."/>
            <person name="Antonin V."/>
            <person name="Barry K.W."/>
            <person name="Bougher N.L."/>
            <person name="Buchanan P."/>
            <person name="Buyck B."/>
            <person name="Bense V."/>
            <person name="Catcheside P."/>
            <person name="Chovatia M."/>
            <person name="Cooper J."/>
            <person name="Damon W."/>
            <person name="Desjardin D."/>
            <person name="Finy P."/>
            <person name="Geml J."/>
            <person name="Haridas S."/>
            <person name="Hughes K."/>
            <person name="Justo A."/>
            <person name="Karasinski D."/>
            <person name="Kautmanova I."/>
            <person name="Kiss B."/>
            <person name="Kocsube S."/>
            <person name="Kotiranta H."/>
            <person name="LaButti K.M."/>
            <person name="Lechner B.E."/>
            <person name="Liimatainen K."/>
            <person name="Lipzen A."/>
            <person name="Lukacs Z."/>
            <person name="Mihaltcheva S."/>
            <person name="Morgado L.N."/>
            <person name="Niskanen T."/>
            <person name="Noordeloos M.E."/>
            <person name="Ohm R.A."/>
            <person name="Ortiz-Santana B."/>
            <person name="Ovrebo C."/>
            <person name="Racz N."/>
            <person name="Riley R."/>
            <person name="Savchenko A."/>
            <person name="Shiryaev A."/>
            <person name="Soop K."/>
            <person name="Spirin V."/>
            <person name="Szebenyi C."/>
            <person name="Tomsovsky M."/>
            <person name="Tulloss R.E."/>
            <person name="Uehling J."/>
            <person name="Grigoriev I.V."/>
            <person name="Vagvolgyi C."/>
            <person name="Papp T."/>
            <person name="Martin F.M."/>
            <person name="Miettinen O."/>
            <person name="Hibbett D.S."/>
            <person name="Nagy L.G."/>
        </authorList>
    </citation>
    <scope>NUCLEOTIDE SEQUENCE [LARGE SCALE GENOMIC DNA]</scope>
    <source>
        <strain evidence="1 2">CBS 962.96</strain>
    </source>
</reference>
<dbReference type="EMBL" id="ML179100">
    <property type="protein sequence ID" value="THV00682.1"/>
    <property type="molecule type" value="Genomic_DNA"/>
</dbReference>
<dbReference type="AlphaFoldDB" id="A0A4S8ME92"/>
<organism evidence="1 2">
    <name type="scientific">Dendrothele bispora (strain CBS 962.96)</name>
    <dbReference type="NCBI Taxonomy" id="1314807"/>
    <lineage>
        <taxon>Eukaryota</taxon>
        <taxon>Fungi</taxon>
        <taxon>Dikarya</taxon>
        <taxon>Basidiomycota</taxon>
        <taxon>Agaricomycotina</taxon>
        <taxon>Agaricomycetes</taxon>
        <taxon>Agaricomycetidae</taxon>
        <taxon>Agaricales</taxon>
        <taxon>Agaricales incertae sedis</taxon>
        <taxon>Dendrothele</taxon>
    </lineage>
</organism>
<accession>A0A4S8ME92</accession>
<evidence type="ECO:0000313" key="1">
    <source>
        <dbReference type="EMBL" id="THV00682.1"/>
    </source>
</evidence>
<protein>
    <submittedName>
        <fullName evidence="1">Uncharacterized protein</fullName>
    </submittedName>
</protein>
<gene>
    <name evidence="1" type="ORF">K435DRAFT_656708</name>
</gene>
<name>A0A4S8ME92_DENBC</name>
<proteinExistence type="predicted"/>
<keyword evidence="2" id="KW-1185">Reference proteome</keyword>
<sequence length="141" mass="16189">MGPGSRHDTLDDHWGHWNWVKLIGLGSLLLRRLLTAISERTAHSRSLAKFTEGQERDQPGITTTWKRMISDWEEQLHLPVDQRTKLNPYEVPKSGQWLTESEIRLQLLSLEAEQEKAGIPTIHNISPTSFISQGLELEDQQ</sequence>
<evidence type="ECO:0000313" key="2">
    <source>
        <dbReference type="Proteomes" id="UP000297245"/>
    </source>
</evidence>
<dbReference type="Proteomes" id="UP000297245">
    <property type="component" value="Unassembled WGS sequence"/>
</dbReference>